<dbReference type="InterPro" id="IPR001650">
    <property type="entry name" value="Helicase_C-like"/>
</dbReference>
<evidence type="ECO:0000259" key="9">
    <source>
        <dbReference type="PROSITE" id="PS51192"/>
    </source>
</evidence>
<dbReference type="Pfam" id="PF19833">
    <property type="entry name" value="RecG_dom3_C"/>
    <property type="match status" value="1"/>
</dbReference>
<proteinExistence type="predicted"/>
<evidence type="ECO:0000256" key="6">
    <source>
        <dbReference type="ARBA" id="ARBA00023125"/>
    </source>
</evidence>
<dbReference type="InterPro" id="IPR014001">
    <property type="entry name" value="Helicase_ATP-bd"/>
</dbReference>
<keyword evidence="6" id="KW-0238">DNA-binding</keyword>
<keyword evidence="8" id="KW-0175">Coiled coil</keyword>
<dbReference type="SUPFAM" id="SSF52540">
    <property type="entry name" value="P-loop containing nucleoside triphosphate hydrolases"/>
    <property type="match status" value="2"/>
</dbReference>
<dbReference type="GO" id="GO:0003677">
    <property type="term" value="F:DNA binding"/>
    <property type="evidence" value="ECO:0007669"/>
    <property type="project" value="UniProtKB-KW"/>
</dbReference>
<dbReference type="PANTHER" id="PTHR47964:SF1">
    <property type="entry name" value="ATP-DEPENDENT DNA HELICASE HOMOLOG RECG, CHLOROPLASTIC"/>
    <property type="match status" value="1"/>
</dbReference>
<keyword evidence="12" id="KW-1185">Reference proteome</keyword>
<evidence type="ECO:0000259" key="10">
    <source>
        <dbReference type="PROSITE" id="PS51194"/>
    </source>
</evidence>
<keyword evidence="7" id="KW-0234">DNA repair</keyword>
<dbReference type="AlphaFoldDB" id="A0A1U7JFN9"/>
<keyword evidence="3" id="KW-0378">Hydrolase</keyword>
<dbReference type="GO" id="GO:0006281">
    <property type="term" value="P:DNA repair"/>
    <property type="evidence" value="ECO:0007669"/>
    <property type="project" value="UniProtKB-KW"/>
</dbReference>
<keyword evidence="2" id="KW-0227">DNA damage</keyword>
<keyword evidence="1" id="KW-0547">Nucleotide-binding</keyword>
<dbReference type="InterPro" id="IPR047112">
    <property type="entry name" value="RecG/Mfd"/>
</dbReference>
<dbReference type="PROSITE" id="PS51192">
    <property type="entry name" value="HELICASE_ATP_BIND_1"/>
    <property type="match status" value="1"/>
</dbReference>
<comment type="caution">
    <text evidence="11">The sequence shown here is derived from an EMBL/GenBank/DDBJ whole genome shotgun (WGS) entry which is preliminary data.</text>
</comment>
<dbReference type="STRING" id="197461.A3843_12750"/>
<feature type="coiled-coil region" evidence="8">
    <location>
        <begin position="465"/>
        <end position="513"/>
    </location>
</feature>
<evidence type="ECO:0000256" key="7">
    <source>
        <dbReference type="ARBA" id="ARBA00023204"/>
    </source>
</evidence>
<protein>
    <submittedName>
        <fullName evidence="11">ATP-dependent DNA helicase RecG</fullName>
    </submittedName>
</protein>
<dbReference type="CDD" id="cd04488">
    <property type="entry name" value="RecG_wedge_OBF"/>
    <property type="match status" value="1"/>
</dbReference>
<dbReference type="EMBL" id="LVVZ01000019">
    <property type="protein sequence ID" value="OKL43504.1"/>
    <property type="molecule type" value="Genomic_DNA"/>
</dbReference>
<dbReference type="PANTHER" id="PTHR47964">
    <property type="entry name" value="ATP-DEPENDENT DNA HELICASE HOMOLOG RECG, CHLOROPLASTIC"/>
    <property type="match status" value="1"/>
</dbReference>
<keyword evidence="5" id="KW-0067">ATP-binding</keyword>
<dbReference type="InterPro" id="IPR027417">
    <property type="entry name" value="P-loop_NTPase"/>
</dbReference>
<dbReference type="InterPro" id="IPR011545">
    <property type="entry name" value="DEAD/DEAH_box_helicase_dom"/>
</dbReference>
<sequence>MRPTRLDPLFAPVTKLPGIGPKTAKTLGSLLVGHAEREARISDLLFHLPTSMIDRRLRPGVSGSPEGTIVTLTLCVDQHRPPPRNSRAPYKVFAHDETGSIELVFFHARRDYLEKILPVGETRLVSGKVEWFNDRAQMVHPDYVVSEEDAKTLPVVEPVYPLTAGLSGRMIIKAMQLALKVVPDLPEWQDAKFLDQQGFPSFKDALLAVHHPEDASDLVAEGKAVRRLAYDEYLANQLALALVRNSMRHQGGTERRGDGQLRARIRAALPFNLTEGQEQALIEISEDLDAPVRMLRLLQGDVGSGKTVVGLMAMAQVIESGAQAALMAPTDILARQHYASILPLCEAAGIRAAVMSGKDTAKTKREINAALAAGELDLIVGTHALFQTTVTFKNLGLAVVDEQHRFGVHQRLSLSSKGAHVDVLVMTATPIPRTLVLSYFGDMEVSRLTDKPEGRQPIKTVAVSLDRISEVVERLRAAIQRGEKAYWVCPLVEESEKIDLAAAQERFEDLQRSLGPVVSLVHGRQSADEKQAAMDDFKHGRTRLLVATTVIEVGVDVPDATIIVIEHSERFGLAQLHQLRGRVGRGSAASTCLLLYKAPLGETSAARLSILRETNDGFRIAEEDLRLRGEGELLGTRQSGMPGFKIANVEAHGDLMEIARDDAKLILSRDPALTSPRGDALRHLLYLFSRDEAVRLLRAG</sequence>
<reference evidence="11 12" key="1">
    <citation type="submission" date="2016-03" db="EMBL/GenBank/DDBJ databases">
        <title>Genome sequence of Nesiotobacter sp. nov., a moderately halophilic alphaproteobacterium isolated from the Yellow Sea, China.</title>
        <authorList>
            <person name="Zhang G."/>
            <person name="Zhang R."/>
        </authorList>
    </citation>
    <scope>NUCLEOTIDE SEQUENCE [LARGE SCALE GENOMIC DNA]</scope>
    <source>
        <strain evidence="11 12">WB1-6</strain>
    </source>
</reference>
<evidence type="ECO:0000256" key="5">
    <source>
        <dbReference type="ARBA" id="ARBA00022840"/>
    </source>
</evidence>
<dbReference type="CDD" id="cd17992">
    <property type="entry name" value="DEXHc_RecG"/>
    <property type="match status" value="1"/>
</dbReference>
<keyword evidence="4 11" id="KW-0347">Helicase</keyword>
<dbReference type="Pfam" id="PF00271">
    <property type="entry name" value="Helicase_C"/>
    <property type="match status" value="1"/>
</dbReference>
<evidence type="ECO:0000256" key="2">
    <source>
        <dbReference type="ARBA" id="ARBA00022763"/>
    </source>
</evidence>
<dbReference type="Gene3D" id="2.40.50.140">
    <property type="entry name" value="Nucleic acid-binding proteins"/>
    <property type="match status" value="1"/>
</dbReference>
<evidence type="ECO:0000313" key="12">
    <source>
        <dbReference type="Proteomes" id="UP000185783"/>
    </source>
</evidence>
<feature type="domain" description="Helicase ATP-binding" evidence="9">
    <location>
        <begin position="287"/>
        <end position="448"/>
    </location>
</feature>
<evidence type="ECO:0000256" key="8">
    <source>
        <dbReference type="SAM" id="Coils"/>
    </source>
</evidence>
<organism evidence="11 12">
    <name type="scientific">Pseudovibrio exalbescens</name>
    <dbReference type="NCBI Taxonomy" id="197461"/>
    <lineage>
        <taxon>Bacteria</taxon>
        <taxon>Pseudomonadati</taxon>
        <taxon>Pseudomonadota</taxon>
        <taxon>Alphaproteobacteria</taxon>
        <taxon>Hyphomicrobiales</taxon>
        <taxon>Stappiaceae</taxon>
        <taxon>Pseudovibrio</taxon>
    </lineage>
</organism>
<evidence type="ECO:0000256" key="3">
    <source>
        <dbReference type="ARBA" id="ARBA00022801"/>
    </source>
</evidence>
<dbReference type="Pfam" id="PF00270">
    <property type="entry name" value="DEAD"/>
    <property type="match status" value="1"/>
</dbReference>
<feature type="domain" description="Helicase C-terminal" evidence="10">
    <location>
        <begin position="471"/>
        <end position="626"/>
    </location>
</feature>
<dbReference type="SMART" id="SM00487">
    <property type="entry name" value="DEXDc"/>
    <property type="match status" value="1"/>
</dbReference>
<evidence type="ECO:0000256" key="1">
    <source>
        <dbReference type="ARBA" id="ARBA00022741"/>
    </source>
</evidence>
<dbReference type="SMART" id="SM00490">
    <property type="entry name" value="HELICc"/>
    <property type="match status" value="1"/>
</dbReference>
<evidence type="ECO:0000313" key="11">
    <source>
        <dbReference type="EMBL" id="OKL43504.1"/>
    </source>
</evidence>
<gene>
    <name evidence="11" type="ORF">A3843_12750</name>
</gene>
<dbReference type="GO" id="GO:0005524">
    <property type="term" value="F:ATP binding"/>
    <property type="evidence" value="ECO:0007669"/>
    <property type="project" value="UniProtKB-KW"/>
</dbReference>
<dbReference type="PROSITE" id="PS51194">
    <property type="entry name" value="HELICASE_CTER"/>
    <property type="match status" value="1"/>
</dbReference>
<dbReference type="InterPro" id="IPR045562">
    <property type="entry name" value="RecG_dom3_C"/>
</dbReference>
<name>A0A1U7JFN9_9HYPH</name>
<dbReference type="GO" id="GO:0003678">
    <property type="term" value="F:DNA helicase activity"/>
    <property type="evidence" value="ECO:0007669"/>
    <property type="project" value="TreeGrafter"/>
</dbReference>
<dbReference type="NCBIfam" id="NF008168">
    <property type="entry name" value="PRK10917.2-2"/>
    <property type="match status" value="1"/>
</dbReference>
<dbReference type="GO" id="GO:0016787">
    <property type="term" value="F:hydrolase activity"/>
    <property type="evidence" value="ECO:0007669"/>
    <property type="project" value="UniProtKB-KW"/>
</dbReference>
<accession>A0A1U7JFN9</accession>
<dbReference type="InterPro" id="IPR012340">
    <property type="entry name" value="NA-bd_OB-fold"/>
</dbReference>
<dbReference type="Gene3D" id="3.40.50.300">
    <property type="entry name" value="P-loop containing nucleotide triphosphate hydrolases"/>
    <property type="match status" value="2"/>
</dbReference>
<evidence type="ECO:0000256" key="4">
    <source>
        <dbReference type="ARBA" id="ARBA00022806"/>
    </source>
</evidence>
<dbReference type="Proteomes" id="UP000185783">
    <property type="component" value="Unassembled WGS sequence"/>
</dbReference>
<dbReference type="NCBIfam" id="NF008164">
    <property type="entry name" value="PRK10917.1-2"/>
    <property type="match status" value="1"/>
</dbReference>
<dbReference type="SUPFAM" id="SSF50249">
    <property type="entry name" value="Nucleic acid-binding proteins"/>
    <property type="match status" value="1"/>
</dbReference>
<dbReference type="RefSeq" id="WP_028480948.1">
    <property type="nucleotide sequence ID" value="NZ_LVVZ01000019.1"/>
</dbReference>